<sequence>MRTLNSKQRQELDLYCLGREESERLAMEKAKAAADEAAQQEAAERAEEVRAWEETGLSWLKDGEALFGPNYDFQDELRRLGMRYAVDRILPYEDLNDLGVNVYAGASAIFIHGAVALFLSWIAIVFGVPNWIGLLVGSAYVFWRFRIRKVWLLKQRAEARAFRKEVVEAQVLREGML</sequence>
<dbReference type="AlphaFoldDB" id="A0A562N7Q1"/>
<protein>
    <submittedName>
        <fullName evidence="2">Uncharacterized protein</fullName>
    </submittedName>
</protein>
<name>A0A562N7Q1_9RHOB</name>
<accession>A0A562N7Q1</accession>
<feature type="transmembrane region" description="Helical" evidence="1">
    <location>
        <begin position="130"/>
        <end position="147"/>
    </location>
</feature>
<keyword evidence="1" id="KW-1133">Transmembrane helix</keyword>
<keyword evidence="1" id="KW-0472">Membrane</keyword>
<dbReference type="Proteomes" id="UP000316225">
    <property type="component" value="Unassembled WGS sequence"/>
</dbReference>
<keyword evidence="3" id="KW-1185">Reference proteome</keyword>
<keyword evidence="1" id="KW-0812">Transmembrane</keyword>
<dbReference type="RefSeq" id="WP_145399965.1">
    <property type="nucleotide sequence ID" value="NZ_VLKU01000016.1"/>
</dbReference>
<reference evidence="2 3" key="1">
    <citation type="journal article" date="2015" name="Stand. Genomic Sci.">
        <title>Genomic Encyclopedia of Bacterial and Archaeal Type Strains, Phase III: the genomes of soil and plant-associated and newly described type strains.</title>
        <authorList>
            <person name="Whitman W.B."/>
            <person name="Woyke T."/>
            <person name="Klenk H.P."/>
            <person name="Zhou Y."/>
            <person name="Lilburn T.G."/>
            <person name="Beck B.J."/>
            <person name="De Vos P."/>
            <person name="Vandamme P."/>
            <person name="Eisen J.A."/>
            <person name="Garrity G."/>
            <person name="Hugenholtz P."/>
            <person name="Kyrpides N.C."/>
        </authorList>
    </citation>
    <scope>NUCLEOTIDE SEQUENCE [LARGE SCALE GENOMIC DNA]</scope>
    <source>
        <strain evidence="2 3">CGMCC 1.5364</strain>
    </source>
</reference>
<organism evidence="2 3">
    <name type="scientific">Paracoccus sulfuroxidans</name>
    <dbReference type="NCBI Taxonomy" id="384678"/>
    <lineage>
        <taxon>Bacteria</taxon>
        <taxon>Pseudomonadati</taxon>
        <taxon>Pseudomonadota</taxon>
        <taxon>Alphaproteobacteria</taxon>
        <taxon>Rhodobacterales</taxon>
        <taxon>Paracoccaceae</taxon>
        <taxon>Paracoccus</taxon>
    </lineage>
</organism>
<evidence type="ECO:0000313" key="2">
    <source>
        <dbReference type="EMBL" id="TWI28209.1"/>
    </source>
</evidence>
<proteinExistence type="predicted"/>
<feature type="transmembrane region" description="Helical" evidence="1">
    <location>
        <begin position="102"/>
        <end position="124"/>
    </location>
</feature>
<evidence type="ECO:0000256" key="1">
    <source>
        <dbReference type="SAM" id="Phobius"/>
    </source>
</evidence>
<comment type="caution">
    <text evidence="2">The sequence shown here is derived from an EMBL/GenBank/DDBJ whole genome shotgun (WGS) entry which is preliminary data.</text>
</comment>
<gene>
    <name evidence="2" type="ORF">IQ24_03826</name>
</gene>
<dbReference type="EMBL" id="VLKU01000016">
    <property type="protein sequence ID" value="TWI28209.1"/>
    <property type="molecule type" value="Genomic_DNA"/>
</dbReference>
<evidence type="ECO:0000313" key="3">
    <source>
        <dbReference type="Proteomes" id="UP000316225"/>
    </source>
</evidence>